<dbReference type="GO" id="GO:0004519">
    <property type="term" value="F:endonuclease activity"/>
    <property type="evidence" value="ECO:0007669"/>
    <property type="project" value="UniProtKB-KW"/>
</dbReference>
<dbReference type="AlphaFoldDB" id="I6WU01"/>
<dbReference type="Gene3D" id="3.10.28.10">
    <property type="entry name" value="Homing endonucleases"/>
    <property type="match status" value="1"/>
</dbReference>
<keyword evidence="2" id="KW-0255">Endonuclease</keyword>
<keyword evidence="2" id="KW-0540">Nuclease</keyword>
<dbReference type="InterPro" id="IPR051289">
    <property type="entry name" value="LAGLIDADG_Endonuclease"/>
</dbReference>
<organism evidence="2">
    <name type="scientific">Rhizophagus irregularis</name>
    <dbReference type="NCBI Taxonomy" id="588596"/>
    <lineage>
        <taxon>Eukaryota</taxon>
        <taxon>Fungi</taxon>
        <taxon>Fungi incertae sedis</taxon>
        <taxon>Mucoromycota</taxon>
        <taxon>Glomeromycotina</taxon>
        <taxon>Glomeromycetes</taxon>
        <taxon>Glomerales</taxon>
        <taxon>Glomeraceae</taxon>
        <taxon>Rhizophagus</taxon>
    </lineage>
</organism>
<reference evidence="2" key="1">
    <citation type="journal article" date="2012" name="New Phytol.">
        <title>Comparative analysis of mitochondrial genomes of Rhizophagus irregularis - syn. Glomus irregulare - reveals a polymorphism induced by variability generating elements.</title>
        <authorList>
            <person name="Formey D."/>
            <person name="Moles M."/>
            <person name="Haouy A."/>
            <person name="Savelli B."/>
            <person name="Bouchez O."/>
            <person name="Becard G."/>
            <person name="Roux C."/>
        </authorList>
    </citation>
    <scope>NUCLEOTIDE SEQUENCE</scope>
</reference>
<dbReference type="PANTHER" id="PTHR36181:SF4">
    <property type="entry name" value="LAGLIDADG ENDONUCLEASE"/>
    <property type="match status" value="1"/>
</dbReference>
<dbReference type="EMBL" id="JQ514224">
    <property type="protein sequence ID" value="AFN42492.1"/>
    <property type="molecule type" value="Genomic_DNA"/>
</dbReference>
<evidence type="ECO:0000259" key="1">
    <source>
        <dbReference type="Pfam" id="PF00961"/>
    </source>
</evidence>
<dbReference type="Pfam" id="PF00961">
    <property type="entry name" value="LAGLIDADG_1"/>
    <property type="match status" value="1"/>
</dbReference>
<accession>I6WU01</accession>
<dbReference type="GO" id="GO:0005739">
    <property type="term" value="C:mitochondrion"/>
    <property type="evidence" value="ECO:0007669"/>
    <property type="project" value="UniProtKB-ARBA"/>
</dbReference>
<name>I6WU01_9GLOM</name>
<dbReference type="InterPro" id="IPR004860">
    <property type="entry name" value="LAGLIDADG_dom"/>
</dbReference>
<protein>
    <submittedName>
        <fullName evidence="2">LAGLIDADG homing endonuclease type 1</fullName>
    </submittedName>
</protein>
<proteinExistence type="predicted"/>
<dbReference type="PANTHER" id="PTHR36181">
    <property type="entry name" value="INTRON-ENCODED ENDONUCLEASE AI3-RELATED"/>
    <property type="match status" value="1"/>
</dbReference>
<keyword evidence="2" id="KW-0496">Mitochondrion</keyword>
<evidence type="ECO:0000313" key="2">
    <source>
        <dbReference type="EMBL" id="AFN42492.1"/>
    </source>
</evidence>
<dbReference type="InterPro" id="IPR027434">
    <property type="entry name" value="Homing_endonucl"/>
</dbReference>
<dbReference type="SUPFAM" id="SSF55608">
    <property type="entry name" value="Homing endonucleases"/>
    <property type="match status" value="1"/>
</dbReference>
<feature type="domain" description="Homing endonuclease LAGLIDADG" evidence="1">
    <location>
        <begin position="15"/>
        <end position="113"/>
    </location>
</feature>
<geneLocation type="mitochondrion" evidence="2"/>
<keyword evidence="2" id="KW-0378">Hydrolase</keyword>
<sequence length="152" mass="17689">MKLFNEKIFNPYWVVGFVDGEGCFSVGVYKNQTLRLGYQVQLEFSITQHKRDHDLLLQFIEFFGCGYVASDGPLKFKYLVRDLSDLNRVIIPFFQSYPLRTVKQLDFNSFASVATMMNDKNTLLNKVFLTFNKSKVVWIAIEYLSLLTNSKI</sequence>